<accession>A0A8T2IMD9</accession>
<organism evidence="1 2">
    <name type="scientific">Hymenochirus boettgeri</name>
    <name type="common">Congo dwarf clawed frog</name>
    <dbReference type="NCBI Taxonomy" id="247094"/>
    <lineage>
        <taxon>Eukaryota</taxon>
        <taxon>Metazoa</taxon>
        <taxon>Chordata</taxon>
        <taxon>Craniata</taxon>
        <taxon>Vertebrata</taxon>
        <taxon>Euteleostomi</taxon>
        <taxon>Amphibia</taxon>
        <taxon>Batrachia</taxon>
        <taxon>Anura</taxon>
        <taxon>Pipoidea</taxon>
        <taxon>Pipidae</taxon>
        <taxon>Pipinae</taxon>
        <taxon>Hymenochirus</taxon>
    </lineage>
</organism>
<proteinExistence type="predicted"/>
<name>A0A8T2IMD9_9PIPI</name>
<comment type="caution">
    <text evidence="1">The sequence shown here is derived from an EMBL/GenBank/DDBJ whole genome shotgun (WGS) entry which is preliminary data.</text>
</comment>
<dbReference type="Proteomes" id="UP000812440">
    <property type="component" value="Chromosome 9"/>
</dbReference>
<protein>
    <submittedName>
        <fullName evidence="1">Uncharacterized protein</fullName>
    </submittedName>
</protein>
<evidence type="ECO:0000313" key="2">
    <source>
        <dbReference type="Proteomes" id="UP000812440"/>
    </source>
</evidence>
<dbReference type="AlphaFoldDB" id="A0A8T2IMD9"/>
<sequence length="105" mass="11922">MPVGKAHKACDQKYCTLKRPGTHLFFVLLNFHSCAVTQVTHLALTIDCIIFSIFINISGISQYAFSVMVKANLYIQHCQSNNFRLTLELSTIKVFICVVRKLERA</sequence>
<reference evidence="1" key="1">
    <citation type="thesis" date="2020" institute="ProQuest LLC" country="789 East Eisenhower Parkway, Ann Arbor, MI, USA">
        <title>Comparative Genomics and Chromosome Evolution.</title>
        <authorList>
            <person name="Mudd A.B."/>
        </authorList>
    </citation>
    <scope>NUCLEOTIDE SEQUENCE</scope>
    <source>
        <strain evidence="1">Female2</strain>
        <tissue evidence="1">Blood</tissue>
    </source>
</reference>
<keyword evidence="2" id="KW-1185">Reference proteome</keyword>
<dbReference type="EMBL" id="JAACNH010000009">
    <property type="protein sequence ID" value="KAG8432757.1"/>
    <property type="molecule type" value="Genomic_DNA"/>
</dbReference>
<evidence type="ECO:0000313" key="1">
    <source>
        <dbReference type="EMBL" id="KAG8432757.1"/>
    </source>
</evidence>
<gene>
    <name evidence="1" type="ORF">GDO86_017121</name>
</gene>